<protein>
    <submittedName>
        <fullName evidence="1">Uncharacterized protein</fullName>
    </submittedName>
</protein>
<proteinExistence type="predicted"/>
<dbReference type="AlphaFoldDB" id="A0A4C1W5Y6"/>
<comment type="caution">
    <text evidence="1">The sequence shown here is derived from an EMBL/GenBank/DDBJ whole genome shotgun (WGS) entry which is preliminary data.</text>
</comment>
<dbReference type="Proteomes" id="UP000299102">
    <property type="component" value="Unassembled WGS sequence"/>
</dbReference>
<accession>A0A4C1W5Y6</accession>
<reference evidence="1 2" key="1">
    <citation type="journal article" date="2019" name="Commun. Biol.">
        <title>The bagworm genome reveals a unique fibroin gene that provides high tensile strength.</title>
        <authorList>
            <person name="Kono N."/>
            <person name="Nakamura H."/>
            <person name="Ohtoshi R."/>
            <person name="Tomita M."/>
            <person name="Numata K."/>
            <person name="Arakawa K."/>
        </authorList>
    </citation>
    <scope>NUCLEOTIDE SEQUENCE [LARGE SCALE GENOMIC DNA]</scope>
</reference>
<sequence>MTLSFLYPLSRGAVAGVSGYGRRNARRLSRSGDPVPIAEGNVFNYQFNAVRASVSSCGRAHPFRFAVDPADVSTIKEVISRNEFKAMS</sequence>
<evidence type="ECO:0000313" key="1">
    <source>
        <dbReference type="EMBL" id="GBP45939.1"/>
    </source>
</evidence>
<keyword evidence="2" id="KW-1185">Reference proteome</keyword>
<organism evidence="1 2">
    <name type="scientific">Eumeta variegata</name>
    <name type="common">Bagworm moth</name>
    <name type="synonym">Eumeta japonica</name>
    <dbReference type="NCBI Taxonomy" id="151549"/>
    <lineage>
        <taxon>Eukaryota</taxon>
        <taxon>Metazoa</taxon>
        <taxon>Ecdysozoa</taxon>
        <taxon>Arthropoda</taxon>
        <taxon>Hexapoda</taxon>
        <taxon>Insecta</taxon>
        <taxon>Pterygota</taxon>
        <taxon>Neoptera</taxon>
        <taxon>Endopterygota</taxon>
        <taxon>Lepidoptera</taxon>
        <taxon>Glossata</taxon>
        <taxon>Ditrysia</taxon>
        <taxon>Tineoidea</taxon>
        <taxon>Psychidae</taxon>
        <taxon>Oiketicinae</taxon>
        <taxon>Eumeta</taxon>
    </lineage>
</organism>
<name>A0A4C1W5Y6_EUMVA</name>
<dbReference type="EMBL" id="BGZK01000474">
    <property type="protein sequence ID" value="GBP45939.1"/>
    <property type="molecule type" value="Genomic_DNA"/>
</dbReference>
<gene>
    <name evidence="1" type="ORF">EVAR_41241_1</name>
</gene>
<evidence type="ECO:0000313" key="2">
    <source>
        <dbReference type="Proteomes" id="UP000299102"/>
    </source>
</evidence>